<evidence type="ECO:0000313" key="2">
    <source>
        <dbReference type="Proteomes" id="UP000719766"/>
    </source>
</evidence>
<proteinExistence type="predicted"/>
<dbReference type="RefSeq" id="XP_041161339.1">
    <property type="nucleotide sequence ID" value="XM_041297764.1"/>
</dbReference>
<dbReference type="OrthoDB" id="2840473at2759"/>
<dbReference type="GeneID" id="64591528"/>
<feature type="non-terminal residue" evidence="1">
    <location>
        <position position="91"/>
    </location>
</feature>
<dbReference type="InterPro" id="IPR036691">
    <property type="entry name" value="Endo/exonu/phosph_ase_sf"/>
</dbReference>
<comment type="caution">
    <text evidence="1">The sequence shown here is derived from an EMBL/GenBank/DDBJ whole genome shotgun (WGS) entry which is preliminary data.</text>
</comment>
<dbReference type="EMBL" id="JABBWE010000022">
    <property type="protein sequence ID" value="KAG1795466.1"/>
    <property type="molecule type" value="Genomic_DNA"/>
</dbReference>
<dbReference type="Gene3D" id="3.60.10.10">
    <property type="entry name" value="Endonuclease/exonuclease/phosphatase"/>
    <property type="match status" value="1"/>
</dbReference>
<accession>A0A9P7ATJ8</accession>
<sequence>MLHNLNPNNYDIAIIQEPYLNPVNLAPSSSTWDIIYPSIHGDNGAERTNSIILVNKRFSKNTWKIIPFKNSNITAIELRGDFGRISIFNVY</sequence>
<gene>
    <name evidence="1" type="ORF">HD556DRAFT_1235612</name>
</gene>
<organism evidence="1 2">
    <name type="scientific">Suillus plorans</name>
    <dbReference type="NCBI Taxonomy" id="116603"/>
    <lineage>
        <taxon>Eukaryota</taxon>
        <taxon>Fungi</taxon>
        <taxon>Dikarya</taxon>
        <taxon>Basidiomycota</taxon>
        <taxon>Agaricomycotina</taxon>
        <taxon>Agaricomycetes</taxon>
        <taxon>Agaricomycetidae</taxon>
        <taxon>Boletales</taxon>
        <taxon>Suillineae</taxon>
        <taxon>Suillaceae</taxon>
        <taxon>Suillus</taxon>
    </lineage>
</organism>
<dbReference type="SUPFAM" id="SSF56219">
    <property type="entry name" value="DNase I-like"/>
    <property type="match status" value="1"/>
</dbReference>
<dbReference type="Proteomes" id="UP000719766">
    <property type="component" value="Unassembled WGS sequence"/>
</dbReference>
<keyword evidence="2" id="KW-1185">Reference proteome</keyword>
<reference evidence="1" key="1">
    <citation type="journal article" date="2020" name="New Phytol.">
        <title>Comparative genomics reveals dynamic genome evolution in host specialist ectomycorrhizal fungi.</title>
        <authorList>
            <person name="Lofgren L.A."/>
            <person name="Nguyen N.H."/>
            <person name="Vilgalys R."/>
            <person name="Ruytinx J."/>
            <person name="Liao H.L."/>
            <person name="Branco S."/>
            <person name="Kuo A."/>
            <person name="LaButti K."/>
            <person name="Lipzen A."/>
            <person name="Andreopoulos W."/>
            <person name="Pangilinan J."/>
            <person name="Riley R."/>
            <person name="Hundley H."/>
            <person name="Na H."/>
            <person name="Barry K."/>
            <person name="Grigoriev I.V."/>
            <person name="Stajich J.E."/>
            <person name="Kennedy P.G."/>
        </authorList>
    </citation>
    <scope>NUCLEOTIDE SEQUENCE</scope>
    <source>
        <strain evidence="1">S12</strain>
    </source>
</reference>
<name>A0A9P7ATJ8_9AGAM</name>
<dbReference type="AlphaFoldDB" id="A0A9P7ATJ8"/>
<protein>
    <recommendedName>
        <fullName evidence="3">Endonuclease/exonuclease/phosphatase domain-containing protein</fullName>
    </recommendedName>
</protein>
<evidence type="ECO:0008006" key="3">
    <source>
        <dbReference type="Google" id="ProtNLM"/>
    </source>
</evidence>
<evidence type="ECO:0000313" key="1">
    <source>
        <dbReference type="EMBL" id="KAG1795466.1"/>
    </source>
</evidence>